<dbReference type="CDD" id="cd00093">
    <property type="entry name" value="HTH_XRE"/>
    <property type="match status" value="1"/>
</dbReference>
<dbReference type="PROSITE" id="PS50943">
    <property type="entry name" value="HTH_CROC1"/>
    <property type="match status" value="1"/>
</dbReference>
<name>A0AA45WZA1_9CLOT</name>
<dbReference type="InterPro" id="IPR013096">
    <property type="entry name" value="Cupin_2"/>
</dbReference>
<dbReference type="InterPro" id="IPR001387">
    <property type="entry name" value="Cro/C1-type_HTH"/>
</dbReference>
<dbReference type="GO" id="GO:0003700">
    <property type="term" value="F:DNA-binding transcription factor activity"/>
    <property type="evidence" value="ECO:0007669"/>
    <property type="project" value="TreeGrafter"/>
</dbReference>
<dbReference type="GO" id="GO:0005829">
    <property type="term" value="C:cytosol"/>
    <property type="evidence" value="ECO:0007669"/>
    <property type="project" value="TreeGrafter"/>
</dbReference>
<evidence type="ECO:0000256" key="1">
    <source>
        <dbReference type="ARBA" id="ARBA00023015"/>
    </source>
</evidence>
<dbReference type="SUPFAM" id="SSF47413">
    <property type="entry name" value="lambda repressor-like DNA-binding domains"/>
    <property type="match status" value="1"/>
</dbReference>
<keyword evidence="6" id="KW-1185">Reference proteome</keyword>
<evidence type="ECO:0000259" key="4">
    <source>
        <dbReference type="PROSITE" id="PS50943"/>
    </source>
</evidence>
<keyword evidence="2" id="KW-0238">DNA-binding</keyword>
<gene>
    <name evidence="5" type="ORF">SAMN06296020_12618</name>
</gene>
<evidence type="ECO:0000256" key="3">
    <source>
        <dbReference type="ARBA" id="ARBA00023163"/>
    </source>
</evidence>
<dbReference type="AlphaFoldDB" id="A0AA45WZA1"/>
<sequence>MDDISQVIAGNLKELREQRRLSLDRVAELTGVSKSMLGQIERGESNPTIQTIWKMANGLKVSLTTLIDRNTPETVVVKRSTVSPAGGNDGKIQIYPVFPFDPEKRFEVINLELSSGAYSPSEPHADGAEEYLMVLEGDMNVTVGGEVYALEAGDAIRYRADQSHAYSRSDEAPTLTKACMVIVY</sequence>
<dbReference type="EMBL" id="FXUF01000026">
    <property type="protein sequence ID" value="SMP72177.1"/>
    <property type="molecule type" value="Genomic_DNA"/>
</dbReference>
<dbReference type="Proteomes" id="UP001158066">
    <property type="component" value="Unassembled WGS sequence"/>
</dbReference>
<dbReference type="InterPro" id="IPR010982">
    <property type="entry name" value="Lambda_DNA-bd_dom_sf"/>
</dbReference>
<dbReference type="PANTHER" id="PTHR46797">
    <property type="entry name" value="HTH-TYPE TRANSCRIPTIONAL REGULATOR"/>
    <property type="match status" value="1"/>
</dbReference>
<dbReference type="Gene3D" id="2.60.120.10">
    <property type="entry name" value="Jelly Rolls"/>
    <property type="match status" value="1"/>
</dbReference>
<dbReference type="GO" id="GO:0003677">
    <property type="term" value="F:DNA binding"/>
    <property type="evidence" value="ECO:0007669"/>
    <property type="project" value="UniProtKB-KW"/>
</dbReference>
<dbReference type="InterPro" id="IPR014710">
    <property type="entry name" value="RmlC-like_jellyroll"/>
</dbReference>
<evidence type="ECO:0000256" key="2">
    <source>
        <dbReference type="ARBA" id="ARBA00023125"/>
    </source>
</evidence>
<dbReference type="SMART" id="SM00530">
    <property type="entry name" value="HTH_XRE"/>
    <property type="match status" value="1"/>
</dbReference>
<dbReference type="Pfam" id="PF07883">
    <property type="entry name" value="Cupin_2"/>
    <property type="match status" value="1"/>
</dbReference>
<dbReference type="PANTHER" id="PTHR46797:SF23">
    <property type="entry name" value="HTH-TYPE TRANSCRIPTIONAL REGULATOR SUTR"/>
    <property type="match status" value="1"/>
</dbReference>
<keyword evidence="1" id="KW-0805">Transcription regulation</keyword>
<dbReference type="InterPro" id="IPR050807">
    <property type="entry name" value="TransReg_Diox_bact_type"/>
</dbReference>
<dbReference type="SUPFAM" id="SSF51182">
    <property type="entry name" value="RmlC-like cupins"/>
    <property type="match status" value="1"/>
</dbReference>
<feature type="domain" description="HTH cro/C1-type" evidence="4">
    <location>
        <begin position="12"/>
        <end position="66"/>
    </location>
</feature>
<evidence type="ECO:0000313" key="6">
    <source>
        <dbReference type="Proteomes" id="UP001158066"/>
    </source>
</evidence>
<protein>
    <submittedName>
        <fullName evidence="5">Transcriptional regulator, XRE family with cupin sensor</fullName>
    </submittedName>
</protein>
<dbReference type="Gene3D" id="1.10.260.40">
    <property type="entry name" value="lambda repressor-like DNA-binding domains"/>
    <property type="match status" value="1"/>
</dbReference>
<organism evidence="5 6">
    <name type="scientific">Anoxynatronum buryatiense</name>
    <dbReference type="NCBI Taxonomy" id="489973"/>
    <lineage>
        <taxon>Bacteria</taxon>
        <taxon>Bacillati</taxon>
        <taxon>Bacillota</taxon>
        <taxon>Clostridia</taxon>
        <taxon>Eubacteriales</taxon>
        <taxon>Clostridiaceae</taxon>
        <taxon>Anoxynatronum</taxon>
    </lineage>
</organism>
<reference evidence="5" key="1">
    <citation type="submission" date="2017-05" db="EMBL/GenBank/DDBJ databases">
        <authorList>
            <person name="Varghese N."/>
            <person name="Submissions S."/>
        </authorList>
    </citation>
    <scope>NUCLEOTIDE SEQUENCE</scope>
    <source>
        <strain evidence="5">Su22</strain>
    </source>
</reference>
<proteinExistence type="predicted"/>
<dbReference type="Pfam" id="PF01381">
    <property type="entry name" value="HTH_3"/>
    <property type="match status" value="1"/>
</dbReference>
<accession>A0AA45WZA1</accession>
<keyword evidence="3" id="KW-0804">Transcription</keyword>
<dbReference type="CDD" id="cd02209">
    <property type="entry name" value="cupin_XRE_C"/>
    <property type="match status" value="1"/>
</dbReference>
<evidence type="ECO:0000313" key="5">
    <source>
        <dbReference type="EMBL" id="SMP72177.1"/>
    </source>
</evidence>
<dbReference type="InterPro" id="IPR011051">
    <property type="entry name" value="RmlC_Cupin_sf"/>
</dbReference>
<comment type="caution">
    <text evidence="5">The sequence shown here is derived from an EMBL/GenBank/DDBJ whole genome shotgun (WGS) entry which is preliminary data.</text>
</comment>
<dbReference type="RefSeq" id="WP_283410906.1">
    <property type="nucleotide sequence ID" value="NZ_FXUF01000026.1"/>
</dbReference>